<dbReference type="GO" id="GO:0016042">
    <property type="term" value="P:lipid catabolic process"/>
    <property type="evidence" value="ECO:0007669"/>
    <property type="project" value="UniProtKB-UniRule"/>
</dbReference>
<keyword evidence="2 4" id="KW-0442">Lipid degradation</keyword>
<feature type="short sequence motif" description="DGA/G" evidence="4">
    <location>
        <begin position="227"/>
        <end position="229"/>
    </location>
</feature>
<dbReference type="GO" id="GO:0016020">
    <property type="term" value="C:membrane"/>
    <property type="evidence" value="ECO:0007669"/>
    <property type="project" value="TreeGrafter"/>
</dbReference>
<dbReference type="GO" id="GO:0047499">
    <property type="term" value="F:calcium-independent phospholipase A2 activity"/>
    <property type="evidence" value="ECO:0007669"/>
    <property type="project" value="TreeGrafter"/>
</dbReference>
<dbReference type="SUPFAM" id="SSF52151">
    <property type="entry name" value="FabD/lysophospholipase-like"/>
    <property type="match status" value="1"/>
</dbReference>
<dbReference type="Proteomes" id="UP000722485">
    <property type="component" value="Unassembled WGS sequence"/>
</dbReference>
<dbReference type="Pfam" id="PF01734">
    <property type="entry name" value="Patatin"/>
    <property type="match status" value="1"/>
</dbReference>
<dbReference type="PANTHER" id="PTHR24185:SF1">
    <property type="entry name" value="CALCIUM-INDEPENDENT PHOSPHOLIPASE A2-GAMMA"/>
    <property type="match status" value="1"/>
</dbReference>
<evidence type="ECO:0000313" key="7">
    <source>
        <dbReference type="Proteomes" id="UP000722485"/>
    </source>
</evidence>
<accession>A0A9P5HEQ7</accession>
<name>A0A9P5HEQ7_9HYPO</name>
<evidence type="ECO:0000256" key="3">
    <source>
        <dbReference type="ARBA" id="ARBA00023098"/>
    </source>
</evidence>
<dbReference type="Gene3D" id="3.40.1090.10">
    <property type="entry name" value="Cytosolic phospholipase A2 catalytic domain"/>
    <property type="match status" value="1"/>
</dbReference>
<keyword evidence="7" id="KW-1185">Reference proteome</keyword>
<feature type="domain" description="PNPLA" evidence="5">
    <location>
        <begin position="14"/>
        <end position="240"/>
    </location>
</feature>
<evidence type="ECO:0000256" key="4">
    <source>
        <dbReference type="PROSITE-ProRule" id="PRU01161"/>
    </source>
</evidence>
<evidence type="ECO:0000313" key="6">
    <source>
        <dbReference type="EMBL" id="KAF7556323.1"/>
    </source>
</evidence>
<feature type="active site" description="Proton acceptor" evidence="4">
    <location>
        <position position="227"/>
    </location>
</feature>
<dbReference type="InterPro" id="IPR002641">
    <property type="entry name" value="PNPLA_dom"/>
</dbReference>
<keyword evidence="1 4" id="KW-0378">Hydrolase</keyword>
<dbReference type="GO" id="GO:0019369">
    <property type="term" value="P:arachidonate metabolic process"/>
    <property type="evidence" value="ECO:0007669"/>
    <property type="project" value="TreeGrafter"/>
</dbReference>
<dbReference type="OrthoDB" id="1658288at2759"/>
<feature type="short sequence motif" description="GXGXXG" evidence="4">
    <location>
        <begin position="18"/>
        <end position="23"/>
    </location>
</feature>
<reference evidence="6" key="1">
    <citation type="submission" date="2020-03" db="EMBL/GenBank/DDBJ databases">
        <title>Draft Genome Sequence of Cylindrodendrum hubeiense.</title>
        <authorList>
            <person name="Buettner E."/>
            <person name="Kellner H."/>
        </authorList>
    </citation>
    <scope>NUCLEOTIDE SEQUENCE</scope>
    <source>
        <strain evidence="6">IHI 201604</strain>
    </source>
</reference>
<dbReference type="PANTHER" id="PTHR24185">
    <property type="entry name" value="CALCIUM-INDEPENDENT PHOSPHOLIPASE A2-GAMMA"/>
    <property type="match status" value="1"/>
</dbReference>
<protein>
    <recommendedName>
        <fullName evidence="5">PNPLA domain-containing protein</fullName>
    </recommendedName>
</protein>
<dbReference type="PROSITE" id="PS51635">
    <property type="entry name" value="PNPLA"/>
    <property type="match status" value="1"/>
</dbReference>
<keyword evidence="3 4" id="KW-0443">Lipid metabolism</keyword>
<feature type="active site" description="Nucleophile" evidence="4">
    <location>
        <position position="60"/>
    </location>
</feature>
<comment type="caution">
    <text evidence="6">The sequence shown here is derived from an EMBL/GenBank/DDBJ whole genome shotgun (WGS) entry which is preliminary data.</text>
</comment>
<dbReference type="GO" id="GO:0046486">
    <property type="term" value="P:glycerolipid metabolic process"/>
    <property type="evidence" value="ECO:0007669"/>
    <property type="project" value="UniProtKB-ARBA"/>
</dbReference>
<dbReference type="InterPro" id="IPR016035">
    <property type="entry name" value="Acyl_Trfase/lysoPLipase"/>
</dbReference>
<evidence type="ECO:0000259" key="5">
    <source>
        <dbReference type="PROSITE" id="PS51635"/>
    </source>
</evidence>
<organism evidence="6 7">
    <name type="scientific">Cylindrodendrum hubeiense</name>
    <dbReference type="NCBI Taxonomy" id="595255"/>
    <lineage>
        <taxon>Eukaryota</taxon>
        <taxon>Fungi</taxon>
        <taxon>Dikarya</taxon>
        <taxon>Ascomycota</taxon>
        <taxon>Pezizomycotina</taxon>
        <taxon>Sordariomycetes</taxon>
        <taxon>Hypocreomycetidae</taxon>
        <taxon>Hypocreales</taxon>
        <taxon>Nectriaceae</taxon>
        <taxon>Cylindrodendrum</taxon>
    </lineage>
</organism>
<dbReference type="EMBL" id="JAANBB010000013">
    <property type="protein sequence ID" value="KAF7556323.1"/>
    <property type="molecule type" value="Genomic_DNA"/>
</dbReference>
<gene>
    <name evidence="6" type="ORF">G7Z17_g1540</name>
</gene>
<evidence type="ECO:0000256" key="1">
    <source>
        <dbReference type="ARBA" id="ARBA00022801"/>
    </source>
</evidence>
<feature type="short sequence motif" description="GXSXG" evidence="4">
    <location>
        <begin position="58"/>
        <end position="62"/>
    </location>
</feature>
<proteinExistence type="predicted"/>
<sequence>MSPLARHPNGVRLLSLDGGGIRGVAALVTLERIMARIQTRIGSKEICRPADYFELAGGTSTGGIIGVMLFRLRMTATDAIKEYKIISERVFSPKLAGYNVNNWYFGGGIGSLVSSTKTVFSGSRFQDGDLKAAIDRVVEKYGLDDNDRKLKGEAPLYHKDAGKTAETLLMRSYKHDTNYVSSKLNNIVKKHKDEITISLAARATSAAPTYFPEVHWLDGKDKTTFWDGGLLNNNPIDQLWYARYDLVEPEEPAPPVSCVISLGTGYESVDKLSTWSLLRLPGVATSVMDFATNTNAKGKDFSRHMTNLNRRPEHAKTLYVRFSPELKGVEIGLADYLKMDMLKDITTKELDKESSEVYVQKAVDALLP</sequence>
<evidence type="ECO:0000256" key="2">
    <source>
        <dbReference type="ARBA" id="ARBA00022963"/>
    </source>
</evidence>
<dbReference type="AlphaFoldDB" id="A0A9P5HEQ7"/>